<feature type="compositionally biased region" description="Basic and acidic residues" evidence="1">
    <location>
        <begin position="2322"/>
        <end position="2338"/>
    </location>
</feature>
<feature type="compositionally biased region" description="Low complexity" evidence="1">
    <location>
        <begin position="1024"/>
        <end position="1036"/>
    </location>
</feature>
<feature type="region of interest" description="Disordered" evidence="1">
    <location>
        <begin position="993"/>
        <end position="1052"/>
    </location>
</feature>
<feature type="compositionally biased region" description="Basic and acidic residues" evidence="1">
    <location>
        <begin position="2830"/>
        <end position="2840"/>
    </location>
</feature>
<feature type="compositionally biased region" description="Basic residues" evidence="1">
    <location>
        <begin position="1431"/>
        <end position="1442"/>
    </location>
</feature>
<evidence type="ECO:0000313" key="2">
    <source>
        <dbReference type="EnsemblMetazoa" id="G15408.1:cds"/>
    </source>
</evidence>
<feature type="compositionally biased region" description="Low complexity" evidence="1">
    <location>
        <begin position="510"/>
        <end position="523"/>
    </location>
</feature>
<feature type="compositionally biased region" description="Polar residues" evidence="1">
    <location>
        <begin position="1068"/>
        <end position="1080"/>
    </location>
</feature>
<feature type="region of interest" description="Disordered" evidence="1">
    <location>
        <begin position="2096"/>
        <end position="2118"/>
    </location>
</feature>
<feature type="compositionally biased region" description="Polar residues" evidence="1">
    <location>
        <begin position="2354"/>
        <end position="2365"/>
    </location>
</feature>
<feature type="region of interest" description="Disordered" evidence="1">
    <location>
        <begin position="2291"/>
        <end position="2455"/>
    </location>
</feature>
<feature type="region of interest" description="Disordered" evidence="1">
    <location>
        <begin position="879"/>
        <end position="943"/>
    </location>
</feature>
<evidence type="ECO:0000256" key="1">
    <source>
        <dbReference type="SAM" id="MobiDB-lite"/>
    </source>
</evidence>
<dbReference type="Proteomes" id="UP000005408">
    <property type="component" value="Unassembled WGS sequence"/>
</dbReference>
<feature type="region of interest" description="Disordered" evidence="1">
    <location>
        <begin position="1507"/>
        <end position="1526"/>
    </location>
</feature>
<feature type="region of interest" description="Disordered" evidence="1">
    <location>
        <begin position="1099"/>
        <end position="1130"/>
    </location>
</feature>
<feature type="compositionally biased region" description="Polar residues" evidence="1">
    <location>
        <begin position="768"/>
        <end position="814"/>
    </location>
</feature>
<reference evidence="2" key="1">
    <citation type="submission" date="2022-08" db="UniProtKB">
        <authorList>
            <consortium name="EnsemblMetazoa"/>
        </authorList>
    </citation>
    <scope>IDENTIFICATION</scope>
    <source>
        <strain evidence="2">05x7-T-G4-1.051#20</strain>
    </source>
</reference>
<feature type="region of interest" description="Disordered" evidence="1">
    <location>
        <begin position="2218"/>
        <end position="2239"/>
    </location>
</feature>
<feature type="compositionally biased region" description="Basic and acidic residues" evidence="1">
    <location>
        <begin position="887"/>
        <end position="901"/>
    </location>
</feature>
<feature type="compositionally biased region" description="Basic and acidic residues" evidence="1">
    <location>
        <begin position="1110"/>
        <end position="1128"/>
    </location>
</feature>
<feature type="compositionally biased region" description="Polar residues" evidence="1">
    <location>
        <begin position="3147"/>
        <end position="3157"/>
    </location>
</feature>
<feature type="region of interest" description="Disordered" evidence="1">
    <location>
        <begin position="3142"/>
        <end position="3176"/>
    </location>
</feature>
<feature type="compositionally biased region" description="Basic and acidic residues" evidence="1">
    <location>
        <begin position="2515"/>
        <end position="2530"/>
    </location>
</feature>
<feature type="compositionally biased region" description="Polar residues" evidence="1">
    <location>
        <begin position="687"/>
        <end position="699"/>
    </location>
</feature>
<feature type="compositionally biased region" description="Basic and acidic residues" evidence="1">
    <location>
        <begin position="2431"/>
        <end position="2447"/>
    </location>
</feature>
<feature type="compositionally biased region" description="Acidic residues" evidence="1">
    <location>
        <begin position="1574"/>
        <end position="1585"/>
    </location>
</feature>
<feature type="region of interest" description="Disordered" evidence="1">
    <location>
        <begin position="3303"/>
        <end position="3344"/>
    </location>
</feature>
<feature type="region of interest" description="Disordered" evidence="1">
    <location>
        <begin position="2488"/>
        <end position="2534"/>
    </location>
</feature>
<feature type="compositionally biased region" description="Basic residues" evidence="1">
    <location>
        <begin position="548"/>
        <end position="564"/>
    </location>
</feature>
<feature type="compositionally biased region" description="Polar residues" evidence="1">
    <location>
        <begin position="1542"/>
        <end position="1573"/>
    </location>
</feature>
<feature type="compositionally biased region" description="Basic and acidic residues" evidence="1">
    <location>
        <begin position="2854"/>
        <end position="2878"/>
    </location>
</feature>
<feature type="compositionally biased region" description="Polar residues" evidence="1">
    <location>
        <begin position="1"/>
        <end position="13"/>
    </location>
</feature>
<feature type="compositionally biased region" description="Basic and acidic residues" evidence="1">
    <location>
        <begin position="524"/>
        <end position="543"/>
    </location>
</feature>
<feature type="compositionally biased region" description="Polar residues" evidence="1">
    <location>
        <begin position="709"/>
        <end position="761"/>
    </location>
</feature>
<feature type="compositionally biased region" description="Polar residues" evidence="1">
    <location>
        <begin position="1099"/>
        <end position="1109"/>
    </location>
</feature>
<feature type="compositionally biased region" description="Basic and acidic residues" evidence="1">
    <location>
        <begin position="594"/>
        <end position="605"/>
    </location>
</feature>
<keyword evidence="3" id="KW-1185">Reference proteome</keyword>
<feature type="region of interest" description="Disordered" evidence="1">
    <location>
        <begin position="1"/>
        <end position="24"/>
    </location>
</feature>
<feature type="region of interest" description="Disordered" evidence="1">
    <location>
        <begin position="39"/>
        <end position="61"/>
    </location>
</feature>
<feature type="compositionally biased region" description="Polar residues" evidence="1">
    <location>
        <begin position="1008"/>
        <end position="1018"/>
    </location>
</feature>
<feature type="region of interest" description="Disordered" evidence="1">
    <location>
        <begin position="1064"/>
        <end position="1087"/>
    </location>
</feature>
<feature type="region of interest" description="Disordered" evidence="1">
    <location>
        <begin position="3074"/>
        <end position="3116"/>
    </location>
</feature>
<feature type="compositionally biased region" description="Polar residues" evidence="1">
    <location>
        <begin position="51"/>
        <end position="61"/>
    </location>
</feature>
<feature type="region of interest" description="Disordered" evidence="1">
    <location>
        <begin position="376"/>
        <end position="409"/>
    </location>
</feature>
<protein>
    <submittedName>
        <fullName evidence="2">Uncharacterized protein</fullName>
    </submittedName>
</protein>
<feature type="region of interest" description="Disordered" evidence="1">
    <location>
        <begin position="1531"/>
        <end position="1601"/>
    </location>
</feature>
<feature type="compositionally biased region" description="Polar residues" evidence="1">
    <location>
        <begin position="449"/>
        <end position="467"/>
    </location>
</feature>
<accession>A0A8W8IQN5</accession>
<feature type="compositionally biased region" description="Basic and acidic residues" evidence="1">
    <location>
        <begin position="1249"/>
        <end position="1269"/>
    </location>
</feature>
<sequence length="3344" mass="371147">MNSQSKGTVNTKTISDRNKTQRRKSVVLIQEENIKELYSNTKENKSERRSTGNFTCSNAQNRSKNLTHVTLHAKTSISKGAQAIDQKKRELSRTPTDLAKNTATAGKSKLSSTCKRPGCKHSTLIGYKPGQKCSPVAKHSQSYQETENLLTFSEPANECGTVVRNTASPKESISTINITENASKEPERVGDNTCCDTITDAHCNAEEDSRRQQESSADNINSDACLLQNEKYRSDLSEINVRINNGEPISVPAVDINGFTLQSSPNEEIKQSGSTLVEVTNEFEGAENECNGSLYPNDNRQGIMDPQTNNEMEIGCDSVSNDNNKGHGRGADQTSNVPDHSQLHASKDGYKTGTLECVSKQSNVQLRQASISTIDSKNKHLDAEQRQHSTLKDESLDNEAKGRETKDEKAINLKPGKANTTSLIIKDTGIQLGDGEGSMTDLSISSCRQKTNNQSANSKLVNRQLKASVSGVPVPKHSSRLPKTQTFSGQSKSHSKPTRVLSPTGNCVPSTSKQSETSNSSRSSMERSMEMSPEESTKSDDSQTPKSPKLRIHQTKTSRQRAKNATKNSPTETKHLVNTESNIVENKKKSPTVTKRDIIKPKETLRASSQSPRLADTRKIKTTSVSPVVSKRTTTRTQPSPNMSRKSPLSLHLPLQKSAKGVCSRSSSASRSSKESTPDNSLHLCSKSPSTSRATLQQKSQKDAAKSPVVTSTTSDKTHSSLPIKSSARTGGVTVRNTKTQDKTGQNRTLTCSVGVKTQRNAIPIRKNQISSVIKSPKESPNSTRKNDKTQSGLANKSNESKQNSSVQHSISTKESCENDKTKHESGQQMKYVLKSKKNHSLVESGGHINKQESFSLQRKSEISIDKTKNTTSVKRITTVESPSTKRKIESKPSKEHDKNKGIPKAKSCQTTTVKSMLPKSHKVQTKIDSKHDKTEKEVSSLSCSKEKSISSIDILGIDSKSLKSEKTTANAKPAVTVKNAFIKSPTLKTRTLSQTSIPKTMLPKSSRPAQKASTLTKSKADARSSIPTPRSSTPIQVTSAKIPKKTLSKSKTSLKQNINPDIGTLIKNDNMQTGGNTLSKTDKNKSIKREKINKEANATTSYLSSKSQSIKEYEGTSDENRCTKPMEEDGYNEFKSAISSNTDSQEYTTVSSQISSDVIEEKKKCEETVSINSSSTVESSFGQKINEANKTRNVSTSSEEYWSASDDENLDNVSSCNNTHSYKNPCFEQSQSSNQDVHLGIILENTQEKSSEAKLKDSEKNEFKRDRGNSLSVLGPHGYIIGTEPTTVHSNQEMAMRLPAMKQLRESQQCNYHVQVADDRETNLKINSKSDDNGKAVTKTILPPENDVHKDATDLIPLNITHQLVREEDRAVLNVNSERLCKKDKNQYVPTDIETKLSGLTNLRDYFDERNDNSKFRINEGSKGASQPVQRKKSFGNHHSKNTMDNLSNLSYENCVSTQQAAQDGLYSSSNETSDQKFSSEISTLQRALNSTDEVKNSDTFRKVAEKSVESEQDSEPHVEKFSLKFDANKNADKCTPGEKLSTSEPNPTNEKTLNLSNGTGTGLDSPSSDTSNQEEFESFDSDSGDSIMENGNCDIKLPMDDQTTTAYTTSNMEIQKGPTRRITRQRRIITRSERSVRYETVTAKISSPEYVQEISETRASELPVKANEILQSSSCVVTSTRDRQVTSYTVTGELNGDFINEEKTYSDDHIINSSLYFRNGQGTSQHTILKEKEGENSDCPSHKCQQSSKSREVLMHSATASETETQNVFASFVLEDKTCQSPKYTSNRLSDVNIVLKLQPEDQDNFNSQWDPNNTTGHEIEHEVNVTLNINSEDQNNVSTYVTNSSSCESAKFEDIKLRGISTGDKGSDYCKSESTSFEIADVNKFHYIQSGIKSQDQQAVTEDAFNETSSGGLSDNGNHTEGDVPIPDVICDIPLDETALQCKNESSLRHTDNQMQINDEETSTIPAILPIGSKPELSTLSNTNDIDVTECNHVSGNTNTHSTSVTDLGNSTILGGMSEAYPTETTDFVPTDAKNSDIIQSEPADSVQELKTSSTCKGTRVKNDMQSCAVKKERDRQGIRRFTATVCLQDVQESQAENRNKFRSRSKSPIGLKKEDGLESKQGVSCVGINRVSEIRRTFLGKASKINIPEPKIERSKPLSPSTQLTSKNSKWVNACGKWKRIPIDGDGNPLQGYLTPTISLGVSSSTLSDIKEVPNENKVKAESTQNAEEQQSVPFSDKRAVFEIRKPKQPPKVLPKPSEAKRRAVVSCLKQWKGRVADRRSREFDDKIDLTKDDTKPTEEQPQNQNENVNDTTSELVCHLESKEVTKPEYEEKTNVQSSLDKSSEEIQKGNGSVNEETCISISAPATIDSSEDAQNEPIAKEHKHTDQPYNQINELKPSEEKQKWKVQNNYSEIPLIDEEIDDDLAKEEKENKEVSEKEKPDVSETEEGSFLRRDIVGQKRKGMNFSRAAGVWDSIIDSERLQSSVTTGKTNELEDSDETTPTNTPKTRKAFTDQEYRQPSEDGPQRPKYTPRLKAVKIKQEMFPLEGAHEDVQSVTDSLKESLKTLNSMKDMQENIEFHFHDSDDENHDNDEESPNLECHFENKILYSPSLFGNYKNYQFHKHSNVGLQRPSVPGESSDRHLSRQSEELLSEITEHGEVNGNDGGLNLNKQGQNSDTCLIPVKDKKAAASIPLVSQRNVFNRSQSLPTTSLSNTSQHRIIYRNGHFVIETNYEEEEGEETFVQLDEDLSLESSEDLEQSKVRFHNGRSYSEANLTGKYNSESSKLYDEDEDIDVFMKNENDVTVIENNNDGSSPNWHVLVKRRTRHEDQDGENRKSRPLSVDESQLQTHRVESDSEEKSHITTERKRPSENVKRRSASFRELGTLGTVKLKRNSSFRKAQERGYLNSMKISQRNDSVGNLSLTPSEYSMCSDSGKSKGSGFFHKVFKKNKPMEKFTDPNKSKDSGTRKMSLLGLFTKKNRGEFMSQRSMDELISPPIAVFQGDMDIHVDSAPNSPYSSQFRRRHTSAEIYDSSKANSLPRKSTDYQKTLKLANENLSGSRLLAVQNLDNHPKRPISPKPSNVPIPRRNSNVSLPSSPIRDQYDGPFKTSMSKLDSSDSASICSGGSSIIVDTSGYLPHPQESEITPSNSKDSGIQRDVSFHSSSESIKRSRGNKQQYTCTCSSVDSNQFRTLRIDRSCDCELAWMVKRSESLKETTTIRSTAKEGFPSSKTNLHGSKAFQPLPALVQLHNCKGIVHSPTKTRSQGSCNKVLVHEAPAQNMCDESIVRLKPLKARKSSIHGLEMDQKGERSIPVSLPASLTGSMEESNPDPERPKSLSES</sequence>
<evidence type="ECO:0000313" key="3">
    <source>
        <dbReference type="Proteomes" id="UP000005408"/>
    </source>
</evidence>
<feature type="compositionally biased region" description="Polar residues" evidence="1">
    <location>
        <begin position="481"/>
        <end position="492"/>
    </location>
</feature>
<feature type="region of interest" description="Disordered" evidence="1">
    <location>
        <begin position="1415"/>
        <end position="1447"/>
    </location>
</feature>
<feature type="region of interest" description="Disordered" evidence="1">
    <location>
        <begin position="1249"/>
        <end position="1270"/>
    </location>
</feature>
<feature type="compositionally biased region" description="Basic and acidic residues" evidence="1">
    <location>
        <begin position="2291"/>
        <end position="2303"/>
    </location>
</feature>
<feature type="compositionally biased region" description="Acidic residues" evidence="1">
    <location>
        <begin position="2420"/>
        <end position="2430"/>
    </location>
</feature>
<feature type="compositionally biased region" description="Basic and acidic residues" evidence="1">
    <location>
        <begin position="3334"/>
        <end position="3344"/>
    </location>
</feature>
<dbReference type="EnsemblMetazoa" id="G15408.1">
    <property type="protein sequence ID" value="G15408.1:cds"/>
    <property type="gene ID" value="G15408"/>
</dbReference>
<feature type="region of interest" description="Disordered" evidence="1">
    <location>
        <begin position="317"/>
        <end position="347"/>
    </location>
</feature>
<name>A0A8W8IQN5_MAGGI</name>
<feature type="compositionally biased region" description="Polar residues" evidence="1">
    <location>
        <begin position="622"/>
        <end position="647"/>
    </location>
</feature>
<feature type="compositionally biased region" description="Polar residues" evidence="1">
    <location>
        <begin position="2226"/>
        <end position="2238"/>
    </location>
</feature>
<proteinExistence type="predicted"/>
<feature type="compositionally biased region" description="Basic and acidic residues" evidence="1">
    <location>
        <begin position="815"/>
        <end position="826"/>
    </location>
</feature>
<feature type="region of interest" description="Disordered" evidence="1">
    <location>
        <begin position="449"/>
        <end position="827"/>
    </location>
</feature>
<feature type="compositionally biased region" description="Basic and acidic residues" evidence="1">
    <location>
        <begin position="926"/>
        <end position="943"/>
    </location>
</feature>
<organism evidence="2 3">
    <name type="scientific">Magallana gigas</name>
    <name type="common">Pacific oyster</name>
    <name type="synonym">Crassostrea gigas</name>
    <dbReference type="NCBI Taxonomy" id="29159"/>
    <lineage>
        <taxon>Eukaryota</taxon>
        <taxon>Metazoa</taxon>
        <taxon>Spiralia</taxon>
        <taxon>Lophotrochozoa</taxon>
        <taxon>Mollusca</taxon>
        <taxon>Bivalvia</taxon>
        <taxon>Autobranchia</taxon>
        <taxon>Pteriomorphia</taxon>
        <taxon>Ostreida</taxon>
        <taxon>Ostreoidea</taxon>
        <taxon>Ostreidae</taxon>
        <taxon>Magallana</taxon>
    </lineage>
</organism>
<feature type="region of interest" description="Disordered" evidence="1">
    <location>
        <begin position="2828"/>
        <end position="2881"/>
    </location>
</feature>